<organism evidence="1 2">
    <name type="scientific">Breznakiella homolactica</name>
    <dbReference type="NCBI Taxonomy" id="2798577"/>
    <lineage>
        <taxon>Bacteria</taxon>
        <taxon>Pseudomonadati</taxon>
        <taxon>Spirochaetota</taxon>
        <taxon>Spirochaetia</taxon>
        <taxon>Spirochaetales</taxon>
        <taxon>Breznakiellaceae</taxon>
        <taxon>Breznakiella</taxon>
    </lineage>
</organism>
<proteinExistence type="predicted"/>
<reference evidence="1" key="1">
    <citation type="submission" date="2021-01" db="EMBL/GenBank/DDBJ databases">
        <title>Description of Breznakiella homolactica.</title>
        <authorList>
            <person name="Song Y."/>
            <person name="Brune A."/>
        </authorList>
    </citation>
    <scope>NUCLEOTIDE SEQUENCE</scope>
    <source>
        <strain evidence="1">RmG30</strain>
    </source>
</reference>
<keyword evidence="2" id="KW-1185">Reference proteome</keyword>
<evidence type="ECO:0000313" key="1">
    <source>
        <dbReference type="EMBL" id="QQO09933.1"/>
    </source>
</evidence>
<evidence type="ECO:0000313" key="2">
    <source>
        <dbReference type="Proteomes" id="UP000595917"/>
    </source>
</evidence>
<dbReference type="InterPro" id="IPR008930">
    <property type="entry name" value="Terpenoid_cyclase/PrenylTrfase"/>
</dbReference>
<sequence>MNYKNSIWAKRILQLQHDDGSWGYFHTLSNPSPKQPMTTEQALRRLEILGFTYDDKPIRTAVDYLHHCLTGKIQLPDREEKIHNWKIFTDLMLAAWIRRFISNDKTANDIAEKWSEIINAAFKNKVYNNDLYVTTYRNLFGIKPRGDRLVDFVSFYQVSLLTNELNKDLEEAYFDYILEHETGIYYIYNKRLTIFPEKFRSKETGYYIRAIELLAKYDNPELKKKLMFAADWLQENKTEEGKWDLGIKSKDGINFPLSDSWRNENDRIDDCTYRIHSIVNKIIK</sequence>
<gene>
    <name evidence="1" type="ORF">JFL75_03200</name>
</gene>
<dbReference type="Gene3D" id="1.50.10.20">
    <property type="match status" value="1"/>
</dbReference>
<dbReference type="KEGG" id="bhc:JFL75_03200"/>
<accession>A0A7T8BC75</accession>
<dbReference type="EMBL" id="CP067089">
    <property type="protein sequence ID" value="QQO09933.1"/>
    <property type="molecule type" value="Genomic_DNA"/>
</dbReference>
<evidence type="ECO:0008006" key="3">
    <source>
        <dbReference type="Google" id="ProtNLM"/>
    </source>
</evidence>
<protein>
    <recommendedName>
        <fullName evidence="3">Squalene cyclase C-terminal domain-containing protein</fullName>
    </recommendedName>
</protein>
<dbReference type="Proteomes" id="UP000595917">
    <property type="component" value="Chromosome"/>
</dbReference>
<dbReference type="AlphaFoldDB" id="A0A7T8BC75"/>
<name>A0A7T8BC75_9SPIR</name>
<dbReference type="RefSeq" id="WP_215627237.1">
    <property type="nucleotide sequence ID" value="NZ_CP067089.2"/>
</dbReference>
<dbReference type="SUPFAM" id="SSF48239">
    <property type="entry name" value="Terpenoid cyclases/Protein prenyltransferases"/>
    <property type="match status" value="1"/>
</dbReference>